<dbReference type="Proteomes" id="UP000428333">
    <property type="component" value="Linkage Group LG11"/>
</dbReference>
<dbReference type="Pfam" id="PF00005">
    <property type="entry name" value="ABC_tran"/>
    <property type="match status" value="1"/>
</dbReference>
<feature type="transmembrane region" description="Helical" evidence="5">
    <location>
        <begin position="204"/>
        <end position="223"/>
    </location>
</feature>
<evidence type="ECO:0000313" key="9">
    <source>
        <dbReference type="Proteomes" id="UP000428333"/>
    </source>
</evidence>
<evidence type="ECO:0000256" key="3">
    <source>
        <dbReference type="ARBA" id="ARBA00022989"/>
    </source>
</evidence>
<feature type="domain" description="ABC transmembrane type-1" evidence="7">
    <location>
        <begin position="41"/>
        <end position="251"/>
    </location>
</feature>
<dbReference type="GO" id="GO:0016887">
    <property type="term" value="F:ATP hydrolysis activity"/>
    <property type="evidence" value="ECO:0007669"/>
    <property type="project" value="InterPro"/>
</dbReference>
<feature type="transmembrane region" description="Helical" evidence="5">
    <location>
        <begin position="261"/>
        <end position="283"/>
    </location>
</feature>
<evidence type="ECO:0008006" key="10">
    <source>
        <dbReference type="Google" id="ProtNLM"/>
    </source>
</evidence>
<comment type="caution">
    <text evidence="8">The sequence shown here is derived from an EMBL/GenBank/DDBJ whole genome shotgun (WGS) entry which is preliminary data.</text>
</comment>
<dbReference type="PANTHER" id="PTHR24222:SF76">
    <property type="entry name" value="MYCOBACTIN IMPORT ATP-BINDING_PERMEASE PROTEIN IRTB"/>
    <property type="match status" value="1"/>
</dbReference>
<dbReference type="GO" id="GO:0005524">
    <property type="term" value="F:ATP binding"/>
    <property type="evidence" value="ECO:0007669"/>
    <property type="project" value="InterPro"/>
</dbReference>
<sequence>MAEATEPKTKAMPESDEQKKQSVPFYELFSFADKYDWFLMILGTVGAIVNGSSMPVFFVLLGDMLNGFGKNQSDFNTIIQEVSKYSLYFVYLGLIDCVSSYAVGLILFLKKRWVCVDRDCFLDVTGERQAGTLRKKYLEAALKQDIGFFDTDARTRDIVFSISTDTRLVQDAISEKVGNFIHYVSTFVTGVAVGFVLAWKLALLSVAVIPGIAVVGGMYAYILTGLTSKSRESNADASLLLSRRYTAHNEIGYKAGMAKGLGLGCTHGIILMSWAPVFWYASLSVRTGLTDGGKALTAIVCAVVGGMNLGLSFSHLGSFSKGKAAGYRLMEIIKQRPTIIQDPSVGKCLAEFSGNIEFKDGKFYLTSGYKDTTAEMVADQLDCRSGCSAANAHNFITLLPDGYNTQVGERGVQLSGGQKQRIAIARAMLKNPTILLLDEATSSLDAGSESIVQEALDRLMVGRTSVVIAHRFSTIRNVDSVAVIQQGQVVETGTQKN</sequence>
<dbReference type="SUPFAM" id="SSF90123">
    <property type="entry name" value="ABC transporter transmembrane region"/>
    <property type="match status" value="1"/>
</dbReference>
<dbReference type="InterPro" id="IPR003439">
    <property type="entry name" value="ABC_transporter-like_ATP-bd"/>
</dbReference>
<dbReference type="AlphaFoldDB" id="A0A6A4KP05"/>
<keyword evidence="2 5" id="KW-0812">Transmembrane</keyword>
<dbReference type="PROSITE" id="PS50929">
    <property type="entry name" value="ABC_TM1F"/>
    <property type="match status" value="1"/>
</dbReference>
<keyword evidence="3 5" id="KW-1133">Transmembrane helix</keyword>
<dbReference type="PROSITE" id="PS00211">
    <property type="entry name" value="ABC_TRANSPORTER_1"/>
    <property type="match status" value="1"/>
</dbReference>
<evidence type="ECO:0000313" key="8">
    <source>
        <dbReference type="EMBL" id="KAE9449263.1"/>
    </source>
</evidence>
<feature type="domain" description="ABC transporter" evidence="6">
    <location>
        <begin position="278"/>
        <end position="497"/>
    </location>
</feature>
<dbReference type="GO" id="GO:0140359">
    <property type="term" value="F:ABC-type transporter activity"/>
    <property type="evidence" value="ECO:0007669"/>
    <property type="project" value="InterPro"/>
</dbReference>
<feature type="transmembrane region" description="Helical" evidence="5">
    <location>
        <begin position="295"/>
        <end position="313"/>
    </location>
</feature>
<evidence type="ECO:0000259" key="6">
    <source>
        <dbReference type="PROSITE" id="PS50893"/>
    </source>
</evidence>
<dbReference type="InterPro" id="IPR011527">
    <property type="entry name" value="ABC1_TM_dom"/>
</dbReference>
<evidence type="ECO:0000256" key="5">
    <source>
        <dbReference type="SAM" id="Phobius"/>
    </source>
</evidence>
<keyword evidence="9" id="KW-1185">Reference proteome</keyword>
<dbReference type="InterPro" id="IPR039421">
    <property type="entry name" value="Type_1_exporter"/>
</dbReference>
<dbReference type="GO" id="GO:0005886">
    <property type="term" value="C:plasma membrane"/>
    <property type="evidence" value="ECO:0007669"/>
    <property type="project" value="TreeGrafter"/>
</dbReference>
<feature type="transmembrane region" description="Helical" evidence="5">
    <location>
        <begin position="37"/>
        <end position="61"/>
    </location>
</feature>
<reference evidence="8 9" key="1">
    <citation type="journal article" date="2019" name="Genome Biol. Evol.">
        <title>The Rhododendron genome and chromosomal organization provide insight into shared whole-genome duplications across the heath family (Ericaceae).</title>
        <authorList>
            <person name="Soza V.L."/>
            <person name="Lindsley D."/>
            <person name="Waalkes A."/>
            <person name="Ramage E."/>
            <person name="Patwardhan R.P."/>
            <person name="Burton J.N."/>
            <person name="Adey A."/>
            <person name="Kumar A."/>
            <person name="Qiu R."/>
            <person name="Shendure J."/>
            <person name="Hall B."/>
        </authorList>
    </citation>
    <scope>NUCLEOTIDE SEQUENCE [LARGE SCALE GENOMIC DNA]</scope>
    <source>
        <strain evidence="8">RSF 1966-606</strain>
    </source>
</reference>
<dbReference type="Gene3D" id="1.20.1560.10">
    <property type="entry name" value="ABC transporter type 1, transmembrane domain"/>
    <property type="match status" value="2"/>
</dbReference>
<dbReference type="Gene3D" id="3.40.50.300">
    <property type="entry name" value="P-loop containing nucleotide triphosphate hydrolases"/>
    <property type="match status" value="2"/>
</dbReference>
<feature type="transmembrane region" description="Helical" evidence="5">
    <location>
        <begin position="88"/>
        <end position="109"/>
    </location>
</feature>
<gene>
    <name evidence="8" type="ORF">C3L33_18835</name>
</gene>
<evidence type="ECO:0000256" key="4">
    <source>
        <dbReference type="ARBA" id="ARBA00023136"/>
    </source>
</evidence>
<dbReference type="PANTHER" id="PTHR24222">
    <property type="entry name" value="ABC TRANSPORTER B FAMILY"/>
    <property type="match status" value="1"/>
</dbReference>
<dbReference type="InterPro" id="IPR036640">
    <property type="entry name" value="ABC1_TM_sf"/>
</dbReference>
<evidence type="ECO:0000259" key="7">
    <source>
        <dbReference type="PROSITE" id="PS50929"/>
    </source>
</evidence>
<feature type="transmembrane region" description="Helical" evidence="5">
    <location>
        <begin position="180"/>
        <end position="198"/>
    </location>
</feature>
<keyword evidence="4 5" id="KW-0472">Membrane</keyword>
<comment type="subcellular location">
    <subcellularLocation>
        <location evidence="1">Membrane</location>
        <topology evidence="1">Multi-pass membrane protein</topology>
    </subcellularLocation>
</comment>
<dbReference type="InterPro" id="IPR027417">
    <property type="entry name" value="P-loop_NTPase"/>
</dbReference>
<proteinExistence type="predicted"/>
<accession>A0A6A4KP05</accession>
<protein>
    <recommendedName>
        <fullName evidence="10">ABC transmembrane type-1 domain-containing protein</fullName>
    </recommendedName>
</protein>
<name>A0A6A4KP05_9ERIC</name>
<dbReference type="OrthoDB" id="6500128at2759"/>
<dbReference type="EMBL" id="QEFC01003186">
    <property type="protein sequence ID" value="KAE9449263.1"/>
    <property type="molecule type" value="Genomic_DNA"/>
</dbReference>
<evidence type="ECO:0000256" key="2">
    <source>
        <dbReference type="ARBA" id="ARBA00022692"/>
    </source>
</evidence>
<dbReference type="CDD" id="cd18577">
    <property type="entry name" value="ABC_6TM_Pgp_ABCB1_D1_like"/>
    <property type="match status" value="1"/>
</dbReference>
<dbReference type="PROSITE" id="PS50893">
    <property type="entry name" value="ABC_TRANSPORTER_2"/>
    <property type="match status" value="1"/>
</dbReference>
<dbReference type="SUPFAM" id="SSF52540">
    <property type="entry name" value="P-loop containing nucleoside triphosphate hydrolases"/>
    <property type="match status" value="1"/>
</dbReference>
<dbReference type="InterPro" id="IPR017871">
    <property type="entry name" value="ABC_transporter-like_CS"/>
</dbReference>
<evidence type="ECO:0000256" key="1">
    <source>
        <dbReference type="ARBA" id="ARBA00004141"/>
    </source>
</evidence>
<organism evidence="8 9">
    <name type="scientific">Rhododendron williamsianum</name>
    <dbReference type="NCBI Taxonomy" id="262921"/>
    <lineage>
        <taxon>Eukaryota</taxon>
        <taxon>Viridiplantae</taxon>
        <taxon>Streptophyta</taxon>
        <taxon>Embryophyta</taxon>
        <taxon>Tracheophyta</taxon>
        <taxon>Spermatophyta</taxon>
        <taxon>Magnoliopsida</taxon>
        <taxon>eudicotyledons</taxon>
        <taxon>Gunneridae</taxon>
        <taxon>Pentapetalae</taxon>
        <taxon>asterids</taxon>
        <taxon>Ericales</taxon>
        <taxon>Ericaceae</taxon>
        <taxon>Ericoideae</taxon>
        <taxon>Rhodoreae</taxon>
        <taxon>Rhododendron</taxon>
    </lineage>
</organism>
<dbReference type="Pfam" id="PF00664">
    <property type="entry name" value="ABC_membrane"/>
    <property type="match status" value="1"/>
</dbReference>
<feature type="non-terminal residue" evidence="8">
    <location>
        <position position="1"/>
    </location>
</feature>